<evidence type="ECO:0000313" key="1">
    <source>
        <dbReference type="EMBL" id="CAF1004812.1"/>
    </source>
</evidence>
<protein>
    <submittedName>
        <fullName evidence="1">Uncharacterized protein</fullName>
    </submittedName>
</protein>
<accession>A0A814H4H6</accession>
<organism evidence="1 2">
    <name type="scientific">Adineta ricciae</name>
    <name type="common">Rotifer</name>
    <dbReference type="NCBI Taxonomy" id="249248"/>
    <lineage>
        <taxon>Eukaryota</taxon>
        <taxon>Metazoa</taxon>
        <taxon>Spiralia</taxon>
        <taxon>Gnathifera</taxon>
        <taxon>Rotifera</taxon>
        <taxon>Eurotatoria</taxon>
        <taxon>Bdelloidea</taxon>
        <taxon>Adinetida</taxon>
        <taxon>Adinetidae</taxon>
        <taxon>Adineta</taxon>
    </lineage>
</organism>
<gene>
    <name evidence="1" type="ORF">EDS130_LOCUS15072</name>
</gene>
<dbReference type="AlphaFoldDB" id="A0A814H4H6"/>
<dbReference type="Proteomes" id="UP000663852">
    <property type="component" value="Unassembled WGS sequence"/>
</dbReference>
<reference evidence="1" key="1">
    <citation type="submission" date="2021-02" db="EMBL/GenBank/DDBJ databases">
        <authorList>
            <person name="Nowell W R."/>
        </authorList>
    </citation>
    <scope>NUCLEOTIDE SEQUENCE</scope>
</reference>
<comment type="caution">
    <text evidence="1">The sequence shown here is derived from an EMBL/GenBank/DDBJ whole genome shotgun (WGS) entry which is preliminary data.</text>
</comment>
<dbReference type="EMBL" id="CAJNOJ010000063">
    <property type="protein sequence ID" value="CAF1004812.1"/>
    <property type="molecule type" value="Genomic_DNA"/>
</dbReference>
<sequence>MLFVENFTTTYNNDIITTDEPLTTNITEHVLCHPQEKKRKEFLKDEKTWAHPFEDILVVVDEIKSVELTEIRPTTTIPT</sequence>
<evidence type="ECO:0000313" key="2">
    <source>
        <dbReference type="Proteomes" id="UP000663852"/>
    </source>
</evidence>
<proteinExistence type="predicted"/>
<name>A0A814H4H6_ADIRI</name>